<organism evidence="1 2">
    <name type="scientific">Pluteus cervinus</name>
    <dbReference type="NCBI Taxonomy" id="181527"/>
    <lineage>
        <taxon>Eukaryota</taxon>
        <taxon>Fungi</taxon>
        <taxon>Dikarya</taxon>
        <taxon>Basidiomycota</taxon>
        <taxon>Agaricomycotina</taxon>
        <taxon>Agaricomycetes</taxon>
        <taxon>Agaricomycetidae</taxon>
        <taxon>Agaricales</taxon>
        <taxon>Pluteineae</taxon>
        <taxon>Pluteaceae</taxon>
        <taxon>Pluteus</taxon>
    </lineage>
</organism>
<proteinExistence type="predicted"/>
<evidence type="ECO:0000313" key="2">
    <source>
        <dbReference type="Proteomes" id="UP000308600"/>
    </source>
</evidence>
<accession>A0ACD3AFH3</accession>
<reference evidence="1 2" key="1">
    <citation type="journal article" date="2019" name="Nat. Ecol. Evol.">
        <title>Megaphylogeny resolves global patterns of mushroom evolution.</title>
        <authorList>
            <person name="Varga T."/>
            <person name="Krizsan K."/>
            <person name="Foldi C."/>
            <person name="Dima B."/>
            <person name="Sanchez-Garcia M."/>
            <person name="Sanchez-Ramirez S."/>
            <person name="Szollosi G.J."/>
            <person name="Szarkandi J.G."/>
            <person name="Papp V."/>
            <person name="Albert L."/>
            <person name="Andreopoulos W."/>
            <person name="Angelini C."/>
            <person name="Antonin V."/>
            <person name="Barry K.W."/>
            <person name="Bougher N.L."/>
            <person name="Buchanan P."/>
            <person name="Buyck B."/>
            <person name="Bense V."/>
            <person name="Catcheside P."/>
            <person name="Chovatia M."/>
            <person name="Cooper J."/>
            <person name="Damon W."/>
            <person name="Desjardin D."/>
            <person name="Finy P."/>
            <person name="Geml J."/>
            <person name="Haridas S."/>
            <person name="Hughes K."/>
            <person name="Justo A."/>
            <person name="Karasinski D."/>
            <person name="Kautmanova I."/>
            <person name="Kiss B."/>
            <person name="Kocsube S."/>
            <person name="Kotiranta H."/>
            <person name="LaButti K.M."/>
            <person name="Lechner B.E."/>
            <person name="Liimatainen K."/>
            <person name="Lipzen A."/>
            <person name="Lukacs Z."/>
            <person name="Mihaltcheva S."/>
            <person name="Morgado L.N."/>
            <person name="Niskanen T."/>
            <person name="Noordeloos M.E."/>
            <person name="Ohm R.A."/>
            <person name="Ortiz-Santana B."/>
            <person name="Ovrebo C."/>
            <person name="Racz N."/>
            <person name="Riley R."/>
            <person name="Savchenko A."/>
            <person name="Shiryaev A."/>
            <person name="Soop K."/>
            <person name="Spirin V."/>
            <person name="Szebenyi C."/>
            <person name="Tomsovsky M."/>
            <person name="Tulloss R.E."/>
            <person name="Uehling J."/>
            <person name="Grigoriev I.V."/>
            <person name="Vagvolgyi C."/>
            <person name="Papp T."/>
            <person name="Martin F.M."/>
            <person name="Miettinen O."/>
            <person name="Hibbett D.S."/>
            <person name="Nagy L.G."/>
        </authorList>
    </citation>
    <scope>NUCLEOTIDE SEQUENCE [LARGE SCALE GENOMIC DNA]</scope>
    <source>
        <strain evidence="1 2">NL-1719</strain>
    </source>
</reference>
<gene>
    <name evidence="1" type="ORF">BDN72DRAFT_881537</name>
</gene>
<keyword evidence="2" id="KW-1185">Reference proteome</keyword>
<name>A0ACD3AFH3_9AGAR</name>
<evidence type="ECO:0000313" key="1">
    <source>
        <dbReference type="EMBL" id="TFK64395.1"/>
    </source>
</evidence>
<dbReference type="EMBL" id="ML208476">
    <property type="protein sequence ID" value="TFK64395.1"/>
    <property type="molecule type" value="Genomic_DNA"/>
</dbReference>
<protein>
    <submittedName>
        <fullName evidence="1">Uncharacterized protein</fullName>
    </submittedName>
</protein>
<dbReference type="Proteomes" id="UP000308600">
    <property type="component" value="Unassembled WGS sequence"/>
</dbReference>
<sequence length="286" mass="32747">MPLVENEISQLRTRTVDGDVDDSHRTSVQTNDNCNPILPPELEQQIFTMAFRDDESMDDSWSYLLVAKRTFEWLVPLLYEIVIMHNVMHWPPTHNFPENLPRYGHHVRHLLLEKGKEGNIHYCPNVTNLALVDLEDIGSDLLKTLVSLPLKELSIDISILPESPLLIPFFANITHLDMAYIWSGAALEMFSYFTSLTHLMLLDRDDNQHLVNDIINRVPTLKILVAVYYTTHDILETGGRDLWDPRVVGLSCTFVPHWKAAARGLENPWSFAEGVIARRERIASGN</sequence>